<gene>
    <name evidence="1" type="ORF">Amon02_000392800</name>
</gene>
<evidence type="ECO:0000313" key="1">
    <source>
        <dbReference type="EMBL" id="GME79397.1"/>
    </source>
</evidence>
<name>A0ACB5T2B4_AMBMO</name>
<sequence length="230" mass="25833">MDAPNQTHLYLLDLIYKLTSPNNNLRLQAELDFQSLLQSNPSQFFYNLLQISTDQSNSIPIDSRQAAILHIKRLVPKYWSPAFQSYVGPSTIDQNVKLLIRQALLGQLIGDPDSKIRNGASYAIVQIASVDYPDEWPNLLNDLYQGATGYADTINENDHNLILGCLSVLHDLFDDLVSDEQFFEGGIAVSVLQACGVMLNNENYQLDIKIETLTLLKTVASMLENWVIET</sequence>
<reference evidence="1" key="1">
    <citation type="submission" date="2023-04" db="EMBL/GenBank/DDBJ databases">
        <title>Ambrosiozyma monospora NBRC 10751.</title>
        <authorList>
            <person name="Ichikawa N."/>
            <person name="Sato H."/>
            <person name="Tonouchi N."/>
        </authorList>
    </citation>
    <scope>NUCLEOTIDE SEQUENCE</scope>
    <source>
        <strain evidence="1">NBRC 10751</strain>
    </source>
</reference>
<comment type="caution">
    <text evidence="1">The sequence shown here is derived from an EMBL/GenBank/DDBJ whole genome shotgun (WGS) entry which is preliminary data.</text>
</comment>
<organism evidence="1 2">
    <name type="scientific">Ambrosiozyma monospora</name>
    <name type="common">Yeast</name>
    <name type="synonym">Endomycopsis monosporus</name>
    <dbReference type="NCBI Taxonomy" id="43982"/>
    <lineage>
        <taxon>Eukaryota</taxon>
        <taxon>Fungi</taxon>
        <taxon>Dikarya</taxon>
        <taxon>Ascomycota</taxon>
        <taxon>Saccharomycotina</taxon>
        <taxon>Pichiomycetes</taxon>
        <taxon>Pichiales</taxon>
        <taxon>Pichiaceae</taxon>
        <taxon>Ambrosiozyma</taxon>
    </lineage>
</organism>
<protein>
    <submittedName>
        <fullName evidence="1">Unnamed protein product</fullName>
    </submittedName>
</protein>
<dbReference type="Proteomes" id="UP001165064">
    <property type="component" value="Unassembled WGS sequence"/>
</dbReference>
<accession>A0ACB5T2B4</accession>
<dbReference type="EMBL" id="BSXS01002580">
    <property type="protein sequence ID" value="GME79397.1"/>
    <property type="molecule type" value="Genomic_DNA"/>
</dbReference>
<evidence type="ECO:0000313" key="2">
    <source>
        <dbReference type="Proteomes" id="UP001165064"/>
    </source>
</evidence>
<keyword evidence="2" id="KW-1185">Reference proteome</keyword>
<proteinExistence type="predicted"/>